<dbReference type="GO" id="GO:0005524">
    <property type="term" value="F:ATP binding"/>
    <property type="evidence" value="ECO:0007669"/>
    <property type="project" value="InterPro"/>
</dbReference>
<dbReference type="InterPro" id="IPR045006">
    <property type="entry name" value="CHLI-like"/>
</dbReference>
<evidence type="ECO:0000313" key="3">
    <source>
        <dbReference type="EMBL" id="XBH22489.1"/>
    </source>
</evidence>
<comment type="similarity">
    <text evidence="1">Belongs to the Mg-chelatase subunits D/I family. ComM subfamily.</text>
</comment>
<name>A0AAU7DWU9_9MICO</name>
<dbReference type="CDD" id="cd00009">
    <property type="entry name" value="AAA"/>
    <property type="match status" value="1"/>
</dbReference>
<organism evidence="3">
    <name type="scientific">Jonesiaceae bacterium BS-20</name>
    <dbReference type="NCBI Taxonomy" id="3120821"/>
    <lineage>
        <taxon>Bacteria</taxon>
        <taxon>Bacillati</taxon>
        <taxon>Actinomycetota</taxon>
        <taxon>Actinomycetes</taxon>
        <taxon>Micrococcales</taxon>
        <taxon>Jonesiaceae</taxon>
    </lineage>
</organism>
<feature type="domain" description="AAA+ ATPase" evidence="2">
    <location>
        <begin position="214"/>
        <end position="398"/>
    </location>
</feature>
<sequence length="510" mass="53563">MALGRAHAVALAGLTGHLIEVEAHLTASIPGFTLVGLPDTSLGESRDRVRAAVASAGLRFPARKIVVNLSPASLPKSGSSFDVAIAMAILVGDGVVPERLAKDTVFLGELGLDGRIHPVKGVLPAMTSAMSRGFTKFVVPQGNLTEAHLVTGANVLGAPSLAWVLNRFGVDIPVPTVRPVGVVSDRIPTGDPVDMAEVIGQGPARYALEVAAAGGHHLLLVGPPGTGKTMLAARLPGILPPLTEQESLEVTSLHSIAGIFDPAQGLVTQPPFQSPHHTATPAAIVGGGSGMPKPGAVSLAHRGVLFMDEAPEFVPRVLQTLRQPLERGHLVISRVSATAIFPAEFQLVLAANPCPCGQAIGKANECTCTSIQRRRYFSKLSGPLLDRIDLQVEVLPVTALDVAERDRAESSANVAARVAQARLVAAERLKSTAWTRNSLVSGTWLRDTLGRQSEAIKEVNRAVETGGLTLRGADRVLRVAWTLADLAGAMSPTKDHVYQALFLRTRGSFS</sequence>
<reference evidence="3" key="1">
    <citation type="submission" date="2024-02" db="EMBL/GenBank/DDBJ databases">
        <title>Tomenella chthoni gen. nov. sp. nov., a member of the family Jonesiaceae isolated from bat guano.</title>
        <authorList>
            <person name="Miller S.L."/>
            <person name="King J."/>
            <person name="Sankaranarayanan K."/>
            <person name="Lawson P.A."/>
        </authorList>
    </citation>
    <scope>NUCLEOTIDE SEQUENCE</scope>
    <source>
        <strain evidence="3">BS-20</strain>
    </source>
</reference>
<accession>A0AAU7DWU9</accession>
<dbReference type="SUPFAM" id="SSF52540">
    <property type="entry name" value="P-loop containing nucleoside triphosphate hydrolases"/>
    <property type="match status" value="1"/>
</dbReference>
<proteinExistence type="inferred from homology"/>
<dbReference type="EMBL" id="CP146203">
    <property type="protein sequence ID" value="XBH22489.1"/>
    <property type="molecule type" value="Genomic_DNA"/>
</dbReference>
<dbReference type="Pfam" id="PF01078">
    <property type="entry name" value="Mg_chelatase"/>
    <property type="match status" value="1"/>
</dbReference>
<dbReference type="PANTHER" id="PTHR32039">
    <property type="entry name" value="MAGNESIUM-CHELATASE SUBUNIT CHLI"/>
    <property type="match status" value="1"/>
</dbReference>
<evidence type="ECO:0000259" key="2">
    <source>
        <dbReference type="SMART" id="SM00382"/>
    </source>
</evidence>
<dbReference type="InterPro" id="IPR020568">
    <property type="entry name" value="Ribosomal_Su5_D2-typ_SF"/>
</dbReference>
<dbReference type="Gene3D" id="3.40.50.300">
    <property type="entry name" value="P-loop containing nucleotide triphosphate hydrolases"/>
    <property type="match status" value="1"/>
</dbReference>
<dbReference type="InterPro" id="IPR025158">
    <property type="entry name" value="Mg_chelat-rel_C"/>
</dbReference>
<dbReference type="SUPFAM" id="SSF54211">
    <property type="entry name" value="Ribosomal protein S5 domain 2-like"/>
    <property type="match status" value="1"/>
</dbReference>
<dbReference type="InterPro" id="IPR027417">
    <property type="entry name" value="P-loop_NTPase"/>
</dbReference>
<dbReference type="InterPro" id="IPR014721">
    <property type="entry name" value="Ribsml_uS5_D2-typ_fold_subgr"/>
</dbReference>
<dbReference type="Pfam" id="PF13335">
    <property type="entry name" value="Mg_chelatase_C"/>
    <property type="match status" value="1"/>
</dbReference>
<protein>
    <submittedName>
        <fullName evidence="3">YifB family Mg chelatase-like AAA ATPase</fullName>
    </submittedName>
</protein>
<evidence type="ECO:0000256" key="1">
    <source>
        <dbReference type="ARBA" id="ARBA00006354"/>
    </source>
</evidence>
<dbReference type="PANTHER" id="PTHR32039:SF7">
    <property type="entry name" value="COMPETENCE PROTEIN COMM"/>
    <property type="match status" value="1"/>
</dbReference>
<dbReference type="InterPro" id="IPR000523">
    <property type="entry name" value="Mg_chelatse_chII-like_cat_dom"/>
</dbReference>
<dbReference type="Gene3D" id="3.30.230.10">
    <property type="match status" value="1"/>
</dbReference>
<dbReference type="NCBIfam" id="TIGR00368">
    <property type="entry name" value="YifB family Mg chelatase-like AAA ATPase"/>
    <property type="match status" value="1"/>
</dbReference>
<dbReference type="InterPro" id="IPR004482">
    <property type="entry name" value="Mg_chelat-rel"/>
</dbReference>
<dbReference type="AlphaFoldDB" id="A0AAU7DWU9"/>
<dbReference type="InterPro" id="IPR003593">
    <property type="entry name" value="AAA+_ATPase"/>
</dbReference>
<dbReference type="SMART" id="SM00382">
    <property type="entry name" value="AAA"/>
    <property type="match status" value="1"/>
</dbReference>
<gene>
    <name evidence="3" type="ORF">V5R04_04495</name>
</gene>
<dbReference type="Pfam" id="PF13541">
    <property type="entry name" value="ChlI"/>
    <property type="match status" value="1"/>
</dbReference>